<evidence type="ECO:0000256" key="3">
    <source>
        <dbReference type="HAMAP-Rule" id="MF_01590"/>
    </source>
</evidence>
<dbReference type="EC" id="2.5.1.-" evidence="3"/>
<feature type="binding site" evidence="3">
    <location>
        <begin position="201"/>
        <end position="202"/>
    </location>
    <ligand>
        <name>carboxy-S-adenosyl-L-methionine</name>
        <dbReference type="ChEBI" id="CHEBI:134278"/>
    </ligand>
</feature>
<dbReference type="CDD" id="cd02440">
    <property type="entry name" value="AdoMet_MTases"/>
    <property type="match status" value="1"/>
</dbReference>
<dbReference type="NCBIfam" id="NF011650">
    <property type="entry name" value="PRK15068.1"/>
    <property type="match status" value="1"/>
</dbReference>
<evidence type="ECO:0000256" key="1">
    <source>
        <dbReference type="ARBA" id="ARBA00022679"/>
    </source>
</evidence>
<sequence length="346" mass="38860">MSQSPALPSASGDAATTLAAAERRLYLAFLDQGLTRWLAALPEQLARGLDRQRHGDLPAWEKAVAKLPALPATRRVVLDADTVSVEVDLDDADRRRCENLLRILMPWRKGPYRLGDLTIDTEWRSDWKWQRVAPHLSPLAGRRVLDVGGGSGYHAWRMAGAGAAFVLVIDPSPRFYYQFQALRHFVGDADDHRTHFLPVGIEDVPPRLAAFDTVFSMGVLYHRASPLEHLQQLKDALAPGGELVLETLVVEGDEQTVFMPGERYASMPNVYFLPSSQALAHWLARCGFEAIRCVDETVTSLDEQRTTDWMRFHSLADFLDPQDRSRTIEGYPAPRRATLVARKPQR</sequence>
<keyword evidence="1 3" id="KW-0808">Transferase</keyword>
<dbReference type="HAMAP" id="MF_01590">
    <property type="entry name" value="tRNA_carboxymethyltr_CmoB"/>
    <property type="match status" value="1"/>
</dbReference>
<dbReference type="GO" id="GO:0008168">
    <property type="term" value="F:methyltransferase activity"/>
    <property type="evidence" value="ECO:0007669"/>
    <property type="project" value="TreeGrafter"/>
</dbReference>
<feature type="binding site" evidence="3">
    <location>
        <position position="221"/>
    </location>
    <ligand>
        <name>carboxy-S-adenosyl-L-methionine</name>
        <dbReference type="ChEBI" id="CHEBI:134278"/>
    </ligand>
</feature>
<dbReference type="SUPFAM" id="SSF53335">
    <property type="entry name" value="S-adenosyl-L-methionine-dependent methyltransferases"/>
    <property type="match status" value="1"/>
</dbReference>
<comment type="subunit">
    <text evidence="3">Homotetramer.</text>
</comment>
<protein>
    <recommendedName>
        <fullName evidence="3">tRNA U34 carboxymethyltransferase</fullName>
        <ecNumber evidence="3">2.5.1.-</ecNumber>
    </recommendedName>
</protein>
<dbReference type="GO" id="GO:0016765">
    <property type="term" value="F:transferase activity, transferring alkyl or aryl (other than methyl) groups"/>
    <property type="evidence" value="ECO:0007669"/>
    <property type="project" value="UniProtKB-UniRule"/>
</dbReference>
<feature type="binding site" evidence="3">
    <location>
        <position position="148"/>
    </location>
    <ligand>
        <name>carboxy-S-adenosyl-L-methionine</name>
        <dbReference type="ChEBI" id="CHEBI:134278"/>
    </ligand>
</feature>
<gene>
    <name evidence="3 4" type="primary">cmoB</name>
    <name evidence="4" type="ORF">ABV408_13055</name>
</gene>
<dbReference type="InterPro" id="IPR029063">
    <property type="entry name" value="SAM-dependent_MTases_sf"/>
</dbReference>
<dbReference type="InterPro" id="IPR010017">
    <property type="entry name" value="CmoB"/>
</dbReference>
<evidence type="ECO:0000256" key="2">
    <source>
        <dbReference type="ARBA" id="ARBA00022694"/>
    </source>
</evidence>
<keyword evidence="2 3" id="KW-0819">tRNA processing</keyword>
<feature type="binding site" evidence="3">
    <location>
        <begin position="170"/>
        <end position="172"/>
    </location>
    <ligand>
        <name>carboxy-S-adenosyl-L-methionine</name>
        <dbReference type="ChEBI" id="CHEBI:134278"/>
    </ligand>
</feature>
<evidence type="ECO:0000313" key="4">
    <source>
        <dbReference type="EMBL" id="XCJ78358.1"/>
    </source>
</evidence>
<dbReference type="PANTHER" id="PTHR43464:SF95">
    <property type="entry name" value="TRNA U34 CARBOXYMETHYLTRANSFERASE"/>
    <property type="match status" value="1"/>
</dbReference>
<dbReference type="EMBL" id="CP159578">
    <property type="protein sequence ID" value="XCJ78358.1"/>
    <property type="molecule type" value="Genomic_DNA"/>
</dbReference>
<proteinExistence type="inferred from homology"/>
<comment type="similarity">
    <text evidence="3">Belongs to the class I-like SAM-binding methyltransferase superfamily. CmoB family.</text>
</comment>
<feature type="binding site" evidence="3">
    <location>
        <position position="336"/>
    </location>
    <ligand>
        <name>carboxy-S-adenosyl-L-methionine</name>
        <dbReference type="ChEBI" id="CHEBI:134278"/>
    </ligand>
</feature>
<dbReference type="NCBIfam" id="TIGR00452">
    <property type="entry name" value="tRNA 5-methoxyuridine(34)/uridine 5-oxyacetic acid(34) synthase CmoB"/>
    <property type="match status" value="1"/>
</dbReference>
<feature type="binding site" evidence="3">
    <location>
        <position position="128"/>
    </location>
    <ligand>
        <name>carboxy-S-adenosyl-L-methionine</name>
        <dbReference type="ChEBI" id="CHEBI:134278"/>
    </ligand>
</feature>
<feature type="binding site" evidence="3">
    <location>
        <position position="123"/>
    </location>
    <ligand>
        <name>carboxy-S-adenosyl-L-methionine</name>
        <dbReference type="ChEBI" id="CHEBI:134278"/>
    </ligand>
</feature>
<reference evidence="4" key="1">
    <citation type="submission" date="2024-06" db="EMBL/GenBank/DDBJ databases">
        <title>Complete genome of Salinicola endophyticus HNIBRBA4755.</title>
        <authorList>
            <person name="Shin S.Y."/>
            <person name="Kang H."/>
            <person name="Song J."/>
        </authorList>
    </citation>
    <scope>NUCLEOTIDE SEQUENCE</scope>
    <source>
        <strain evidence="4">HNIBRBA4755</strain>
    </source>
</reference>
<dbReference type="GO" id="GO:0002098">
    <property type="term" value="P:tRNA wobble uridine modification"/>
    <property type="evidence" value="ECO:0007669"/>
    <property type="project" value="InterPro"/>
</dbReference>
<comment type="catalytic activity">
    <reaction evidence="3">
        <text>carboxy-S-adenosyl-L-methionine + 5-hydroxyuridine(34) in tRNA = 5-carboxymethoxyuridine(34) in tRNA + S-adenosyl-L-homocysteine + H(+)</text>
        <dbReference type="Rhea" id="RHEA:52848"/>
        <dbReference type="Rhea" id="RHEA-COMP:13381"/>
        <dbReference type="Rhea" id="RHEA-COMP:13383"/>
        <dbReference type="ChEBI" id="CHEBI:15378"/>
        <dbReference type="ChEBI" id="CHEBI:57856"/>
        <dbReference type="ChEBI" id="CHEBI:134278"/>
        <dbReference type="ChEBI" id="CHEBI:136877"/>
        <dbReference type="ChEBI" id="CHEBI:136879"/>
    </reaction>
</comment>
<organism evidence="4">
    <name type="scientific">Salinicola endophyticus</name>
    <dbReference type="NCBI Taxonomy" id="1949083"/>
    <lineage>
        <taxon>Bacteria</taxon>
        <taxon>Pseudomonadati</taxon>
        <taxon>Pseudomonadota</taxon>
        <taxon>Gammaproteobacteria</taxon>
        <taxon>Oceanospirillales</taxon>
        <taxon>Halomonadaceae</taxon>
        <taxon>Salinicola</taxon>
    </lineage>
</organism>
<feature type="binding site" evidence="3">
    <location>
        <position position="217"/>
    </location>
    <ligand>
        <name>carboxy-S-adenosyl-L-methionine</name>
        <dbReference type="ChEBI" id="CHEBI:134278"/>
    </ligand>
</feature>
<dbReference type="RefSeq" id="WP_353979360.1">
    <property type="nucleotide sequence ID" value="NZ_CP159578.1"/>
</dbReference>
<feature type="binding site" evidence="3">
    <location>
        <position position="109"/>
    </location>
    <ligand>
        <name>carboxy-S-adenosyl-L-methionine</name>
        <dbReference type="ChEBI" id="CHEBI:134278"/>
    </ligand>
</feature>
<dbReference type="InterPro" id="IPR027555">
    <property type="entry name" value="Mo5U34_MeTrfas-like"/>
</dbReference>
<comment type="function">
    <text evidence="3">Catalyzes carboxymethyl transfer from carboxy-S-adenosyl-L-methionine (Cx-SAM) to 5-hydroxyuridine (ho5U) to form 5-carboxymethoxyuridine (cmo5U) at position 34 in tRNAs.</text>
</comment>
<dbReference type="PANTHER" id="PTHR43464">
    <property type="entry name" value="METHYLTRANSFERASE"/>
    <property type="match status" value="1"/>
</dbReference>
<dbReference type="AlphaFoldDB" id="A0AB74U6Z4"/>
<name>A0AB74U6Z4_9GAMM</name>
<dbReference type="Pfam" id="PF08003">
    <property type="entry name" value="Methyltransf_9"/>
    <property type="match status" value="1"/>
</dbReference>
<accession>A0AB74U6Z4</accession>
<dbReference type="Gene3D" id="3.40.50.150">
    <property type="entry name" value="Vaccinia Virus protein VP39"/>
    <property type="match status" value="1"/>
</dbReference>